<evidence type="ECO:0000256" key="5">
    <source>
        <dbReference type="ARBA" id="ARBA00022857"/>
    </source>
</evidence>
<evidence type="ECO:0000313" key="13">
    <source>
        <dbReference type="EMBL" id="EAU53529.1"/>
    </source>
</evidence>
<dbReference type="SUPFAM" id="SSF52283">
    <property type="entry name" value="Formate/glycerate dehydrogenase catalytic domain-like"/>
    <property type="match status" value="1"/>
</dbReference>
<dbReference type="InterPro" id="IPR008143">
    <property type="entry name" value="Ala_DH/PNT_CS2"/>
</dbReference>
<dbReference type="eggNOG" id="COG3288">
    <property type="taxonomic scope" value="Bacteria"/>
</dbReference>
<evidence type="ECO:0000256" key="6">
    <source>
        <dbReference type="ARBA" id="ARBA00022967"/>
    </source>
</evidence>
<evidence type="ECO:0000256" key="1">
    <source>
        <dbReference type="ARBA" id="ARBA00003943"/>
    </source>
</evidence>
<dbReference type="RefSeq" id="WP_009849506.1">
    <property type="nucleotide sequence ID" value="NZ_DS022294.1"/>
</dbReference>
<dbReference type="FunCoup" id="Q0EW26">
    <property type="interactions" value="281"/>
</dbReference>
<dbReference type="SMART" id="SM01002">
    <property type="entry name" value="AlaDh_PNT_C"/>
    <property type="match status" value="1"/>
</dbReference>
<dbReference type="AlphaFoldDB" id="Q0EW26"/>
<dbReference type="GO" id="GO:0006740">
    <property type="term" value="P:NADPH regeneration"/>
    <property type="evidence" value="ECO:0007669"/>
    <property type="project" value="TreeGrafter"/>
</dbReference>
<dbReference type="InParanoid" id="Q0EW26"/>
<dbReference type="GO" id="GO:0008750">
    <property type="term" value="F:proton-translocating NAD(P)+ transhydrogenase activity"/>
    <property type="evidence" value="ECO:0007669"/>
    <property type="project" value="UniProtKB-EC"/>
</dbReference>
<evidence type="ECO:0000256" key="8">
    <source>
        <dbReference type="ARBA" id="ARBA00048202"/>
    </source>
</evidence>
<evidence type="ECO:0000259" key="12">
    <source>
        <dbReference type="SMART" id="SM01002"/>
    </source>
</evidence>
<dbReference type="Pfam" id="PF01262">
    <property type="entry name" value="AlaDh_PNT_C"/>
    <property type="match status" value="1"/>
</dbReference>
<dbReference type="EMBL" id="AATS01000022">
    <property type="protein sequence ID" value="EAU53529.1"/>
    <property type="molecule type" value="Genomic_DNA"/>
</dbReference>
<proteinExistence type="inferred from homology"/>
<dbReference type="CDD" id="cd05304">
    <property type="entry name" value="Rubrum_tdh"/>
    <property type="match status" value="1"/>
</dbReference>
<feature type="domain" description="Alanine dehydrogenase/pyridine nucleotide transhydrogenase NAD(H)-binding" evidence="12">
    <location>
        <begin position="74"/>
        <end position="238"/>
    </location>
</feature>
<keyword evidence="14" id="KW-1185">Reference proteome</keyword>
<keyword evidence="5" id="KW-0521">NADP</keyword>
<dbReference type="FunFam" id="3.40.50.720:FF:000188">
    <property type="entry name" value="NAD(P) transhydrogenase alpha subunit 1"/>
    <property type="match status" value="1"/>
</dbReference>
<evidence type="ECO:0000256" key="4">
    <source>
        <dbReference type="ARBA" id="ARBA00022741"/>
    </source>
</evidence>
<dbReference type="InterPro" id="IPR007698">
    <property type="entry name" value="AlaDH/PNT_NAD(H)-bd"/>
</dbReference>
<dbReference type="STRING" id="314344.AL013_07100"/>
<evidence type="ECO:0000256" key="11">
    <source>
        <dbReference type="ARBA" id="ARBA00084087"/>
    </source>
</evidence>
<keyword evidence="7" id="KW-0520">NAD</keyword>
<protein>
    <recommendedName>
        <fullName evidence="9">NAD(P) transhydrogenase subunit alpha part 1</fullName>
        <ecNumber evidence="3">7.1.1.1</ecNumber>
    </recommendedName>
    <alternativeName>
        <fullName evidence="11">Nicotinamide nucleotide transhydrogenase subunit alpha 1</fullName>
    </alternativeName>
    <alternativeName>
        <fullName evidence="10">Pyridine nucleotide transhydrogenase subunit alpha 1</fullName>
    </alternativeName>
</protein>
<organism evidence="13 14">
    <name type="scientific">Mariprofundus ferrooxydans PV-1</name>
    <dbReference type="NCBI Taxonomy" id="314345"/>
    <lineage>
        <taxon>Bacteria</taxon>
        <taxon>Pseudomonadati</taxon>
        <taxon>Pseudomonadota</taxon>
        <taxon>Candidatius Mariprofundia</taxon>
        <taxon>Mariprofundales</taxon>
        <taxon>Mariprofundaceae</taxon>
        <taxon>Mariprofundus</taxon>
    </lineage>
</organism>
<comment type="function">
    <text evidence="1">The transhydrogenation between NADH and NADP is coupled to respiration and ATP hydrolysis and functions as a proton pump across the membrane.</text>
</comment>
<dbReference type="EC" id="7.1.1.1" evidence="3"/>
<evidence type="ECO:0000256" key="7">
    <source>
        <dbReference type="ARBA" id="ARBA00023027"/>
    </source>
</evidence>
<evidence type="ECO:0000256" key="3">
    <source>
        <dbReference type="ARBA" id="ARBA00012943"/>
    </source>
</evidence>
<comment type="caution">
    <text evidence="13">The sequence shown here is derived from an EMBL/GenBank/DDBJ whole genome shotgun (WGS) entry which is preliminary data.</text>
</comment>
<dbReference type="SUPFAM" id="SSF51735">
    <property type="entry name" value="NAD(P)-binding Rossmann-fold domains"/>
    <property type="match status" value="1"/>
</dbReference>
<dbReference type="PROSITE" id="PS00837">
    <property type="entry name" value="ALADH_PNT_2"/>
    <property type="match status" value="1"/>
</dbReference>
<dbReference type="GO" id="GO:0050661">
    <property type="term" value="F:NADP binding"/>
    <property type="evidence" value="ECO:0007669"/>
    <property type="project" value="TreeGrafter"/>
</dbReference>
<evidence type="ECO:0000256" key="9">
    <source>
        <dbReference type="ARBA" id="ARBA00071353"/>
    </source>
</evidence>
<reference evidence="13 14" key="1">
    <citation type="submission" date="2006-09" db="EMBL/GenBank/DDBJ databases">
        <authorList>
            <person name="Emerson D."/>
            <person name="Ferriera S."/>
            <person name="Johnson J."/>
            <person name="Kravitz S."/>
            <person name="Halpern A."/>
            <person name="Remington K."/>
            <person name="Beeson K."/>
            <person name="Tran B."/>
            <person name="Rogers Y.-H."/>
            <person name="Friedman R."/>
            <person name="Venter J.C."/>
        </authorList>
    </citation>
    <scope>NUCLEOTIDE SEQUENCE [LARGE SCALE GENOMIC DNA]</scope>
    <source>
        <strain evidence="13 14">PV-1</strain>
    </source>
</reference>
<dbReference type="InterPro" id="IPR007886">
    <property type="entry name" value="AlaDH/PNT_N"/>
</dbReference>
<dbReference type="HOGENOM" id="CLU_003376_2_0_0"/>
<name>Q0EW26_9PROT</name>
<keyword evidence="6" id="KW-1278">Translocase</keyword>
<sequence>MRAPEASELPALPKGAAVASLMSVFSNPLLKDYADHGLACFAMEMVPRISRAQSMDVLSSQANIAGYKAVLLALEHYQRFFPMLMTAAGTVQPARVLVMGAGVAGLQAVATARRMGATVEAFDVRAAAKEQVESLGARFVEVKADADAEDAGGYAKEMDDDYKQRQAELIAAHAAKSDVIITTALIPGRPAPVLITEEVVLSMKPGSVIVDLAAEMGGNCPLTELDQVVEKHGVTLVGISYVPSLMATDASQLYARNLFNFISPMLDSESGGLNINLEDEVIEASLLCQNGEFRKPQLLKSGGES</sequence>
<evidence type="ECO:0000313" key="14">
    <source>
        <dbReference type="Proteomes" id="UP000005297"/>
    </source>
</evidence>
<dbReference type="PANTHER" id="PTHR10160">
    <property type="entry name" value="NAD(P) TRANSHYDROGENASE"/>
    <property type="match status" value="1"/>
</dbReference>
<dbReference type="GO" id="GO:0016491">
    <property type="term" value="F:oxidoreductase activity"/>
    <property type="evidence" value="ECO:0007669"/>
    <property type="project" value="InterPro"/>
</dbReference>
<dbReference type="Pfam" id="PF05222">
    <property type="entry name" value="AlaDh_PNT_N"/>
    <property type="match status" value="1"/>
</dbReference>
<gene>
    <name evidence="13" type="ORF">SPV1_09934</name>
</gene>
<dbReference type="PANTHER" id="PTHR10160:SF19">
    <property type="entry name" value="PROTON-TRANSLOCATING NAD(P)(+) TRANSHYDROGENASE"/>
    <property type="match status" value="1"/>
</dbReference>
<dbReference type="InterPro" id="IPR036291">
    <property type="entry name" value="NAD(P)-bd_dom_sf"/>
</dbReference>
<dbReference type="Proteomes" id="UP000005297">
    <property type="component" value="Unassembled WGS sequence"/>
</dbReference>
<evidence type="ECO:0000256" key="10">
    <source>
        <dbReference type="ARBA" id="ARBA00076996"/>
    </source>
</evidence>
<dbReference type="Gene3D" id="3.40.50.720">
    <property type="entry name" value="NAD(P)-binding Rossmann-like Domain"/>
    <property type="match status" value="2"/>
</dbReference>
<keyword evidence="4" id="KW-0547">Nucleotide-binding</keyword>
<comment type="similarity">
    <text evidence="2">Belongs to the AlaDH/PNT family.</text>
</comment>
<evidence type="ECO:0000256" key="2">
    <source>
        <dbReference type="ARBA" id="ARBA00005689"/>
    </source>
</evidence>
<dbReference type="GO" id="GO:0005886">
    <property type="term" value="C:plasma membrane"/>
    <property type="evidence" value="ECO:0007669"/>
    <property type="project" value="TreeGrafter"/>
</dbReference>
<accession>Q0EW26</accession>
<comment type="catalytic activity">
    <reaction evidence="8">
        <text>NAD(+) + NADPH + H(+)(in) = NADH + NADP(+) + H(+)(out)</text>
        <dbReference type="Rhea" id="RHEA:47992"/>
        <dbReference type="ChEBI" id="CHEBI:15378"/>
        <dbReference type="ChEBI" id="CHEBI:57540"/>
        <dbReference type="ChEBI" id="CHEBI:57783"/>
        <dbReference type="ChEBI" id="CHEBI:57945"/>
        <dbReference type="ChEBI" id="CHEBI:58349"/>
        <dbReference type="EC" id="7.1.1.1"/>
    </reaction>
</comment>